<evidence type="ECO:0000313" key="4">
    <source>
        <dbReference type="Proteomes" id="UP000515806"/>
    </source>
</evidence>
<evidence type="ECO:0000313" key="3">
    <source>
        <dbReference type="EMBL" id="QNN40198.1"/>
    </source>
</evidence>
<feature type="chain" id="PRO_5028809017" evidence="2">
    <location>
        <begin position="19"/>
        <end position="251"/>
    </location>
</feature>
<keyword evidence="4" id="KW-1185">Reference proteome</keyword>
<dbReference type="RefSeq" id="WP_187590937.1">
    <property type="nucleotide sequence ID" value="NZ_CP060723.1"/>
</dbReference>
<organism evidence="3 4">
    <name type="scientific">Pedobacter roseus</name>
    <dbReference type="NCBI Taxonomy" id="336820"/>
    <lineage>
        <taxon>Bacteria</taxon>
        <taxon>Pseudomonadati</taxon>
        <taxon>Bacteroidota</taxon>
        <taxon>Sphingobacteriia</taxon>
        <taxon>Sphingobacteriales</taxon>
        <taxon>Sphingobacteriaceae</taxon>
        <taxon>Pedobacter</taxon>
    </lineage>
</organism>
<dbReference type="AlphaFoldDB" id="A0A7G9QA23"/>
<protein>
    <submittedName>
        <fullName evidence="3">Uncharacterized protein</fullName>
    </submittedName>
</protein>
<feature type="signal peptide" evidence="2">
    <location>
        <begin position="1"/>
        <end position="18"/>
    </location>
</feature>
<feature type="compositionally biased region" description="Polar residues" evidence="1">
    <location>
        <begin position="162"/>
        <end position="173"/>
    </location>
</feature>
<evidence type="ECO:0000256" key="2">
    <source>
        <dbReference type="SAM" id="SignalP"/>
    </source>
</evidence>
<name>A0A7G9QA23_9SPHI</name>
<sequence length="251" mass="28002">MKRYLVIILLTLSFTAQAQPNLNHYKYIIVPEKFAFLKQPNQYNLNGITKALFEDMGFTVYFDDASLPTEIASDRCKALTADIDEKNSMFVTNLTVLLKDCKGTVVLKSKEGKSREKEYKTSYNLALRDAFSSLSDFRYTAGSTPEASVPTPTAPIKEVKTESTPSPATQPITTETKPLEAVLYAQATANGYQLVDATPKIVMTLFKTSVEDCFIASNGNANGVVLKKNGNWFFEYYKNNVMVSEKLSVKF</sequence>
<keyword evidence="2" id="KW-0732">Signal</keyword>
<dbReference type="EMBL" id="CP060723">
    <property type="protein sequence ID" value="QNN40198.1"/>
    <property type="molecule type" value="Genomic_DNA"/>
</dbReference>
<evidence type="ECO:0000256" key="1">
    <source>
        <dbReference type="SAM" id="MobiDB-lite"/>
    </source>
</evidence>
<feature type="region of interest" description="Disordered" evidence="1">
    <location>
        <begin position="142"/>
        <end position="173"/>
    </location>
</feature>
<dbReference type="KEGG" id="proe:H9L23_13650"/>
<proteinExistence type="predicted"/>
<gene>
    <name evidence="3" type="ORF">H9L23_13650</name>
</gene>
<reference evidence="3 4" key="1">
    <citation type="submission" date="2020-08" db="EMBL/GenBank/DDBJ databases">
        <title>Genome sequence of Pedobacter roseus KACC 11594T.</title>
        <authorList>
            <person name="Hyun D.-W."/>
            <person name="Bae J.-W."/>
        </authorList>
    </citation>
    <scope>NUCLEOTIDE SEQUENCE [LARGE SCALE GENOMIC DNA]</scope>
    <source>
        <strain evidence="3 4">KACC 11594</strain>
    </source>
</reference>
<accession>A0A7G9QA23</accession>
<dbReference type="Proteomes" id="UP000515806">
    <property type="component" value="Chromosome"/>
</dbReference>